<gene>
    <name evidence="9" type="ORF">F0U83_07675</name>
</gene>
<dbReference type="GO" id="GO:0003998">
    <property type="term" value="F:acylphosphatase activity"/>
    <property type="evidence" value="ECO:0007669"/>
    <property type="project" value="UniProtKB-EC"/>
</dbReference>
<dbReference type="AlphaFoldDB" id="A0A5P1RAD2"/>
<evidence type="ECO:0000259" key="8">
    <source>
        <dbReference type="PROSITE" id="PS51160"/>
    </source>
</evidence>
<dbReference type="EC" id="3.6.1.7" evidence="2 5"/>
<dbReference type="SUPFAM" id="SSF54975">
    <property type="entry name" value="Acylphosphatase/BLUF domain-like"/>
    <property type="match status" value="1"/>
</dbReference>
<dbReference type="NCBIfam" id="NF011014">
    <property type="entry name" value="PRK14442.1"/>
    <property type="match status" value="1"/>
</dbReference>
<proteinExistence type="inferred from homology"/>
<evidence type="ECO:0000256" key="7">
    <source>
        <dbReference type="RuleBase" id="RU004168"/>
    </source>
</evidence>
<dbReference type="InterPro" id="IPR020456">
    <property type="entry name" value="Acylphosphatase"/>
</dbReference>
<name>A0A5P1RAD2_9GAMM</name>
<dbReference type="EMBL" id="CP043869">
    <property type="protein sequence ID" value="QEQ96599.1"/>
    <property type="molecule type" value="Genomic_DNA"/>
</dbReference>
<keyword evidence="10" id="KW-1185">Reference proteome</keyword>
<evidence type="ECO:0000256" key="3">
    <source>
        <dbReference type="ARBA" id="ARBA00015991"/>
    </source>
</evidence>
<comment type="similarity">
    <text evidence="1 7">Belongs to the acylphosphatase family.</text>
</comment>
<dbReference type="OrthoDB" id="5295388at2"/>
<dbReference type="PROSITE" id="PS00150">
    <property type="entry name" value="ACYLPHOSPHATASE_1"/>
    <property type="match status" value="1"/>
</dbReference>
<dbReference type="InterPro" id="IPR001792">
    <property type="entry name" value="Acylphosphatase-like_dom"/>
</dbReference>
<evidence type="ECO:0000313" key="9">
    <source>
        <dbReference type="EMBL" id="QEQ96599.1"/>
    </source>
</evidence>
<dbReference type="Proteomes" id="UP000324760">
    <property type="component" value="Chromosome"/>
</dbReference>
<dbReference type="PROSITE" id="PS00151">
    <property type="entry name" value="ACYLPHOSPHATASE_2"/>
    <property type="match status" value="1"/>
</dbReference>
<evidence type="ECO:0000313" key="10">
    <source>
        <dbReference type="Proteomes" id="UP000324760"/>
    </source>
</evidence>
<dbReference type="RefSeq" id="WP_138987210.1">
    <property type="nucleotide sequence ID" value="NZ_CP043869.1"/>
</dbReference>
<accession>A0A5P1RAD2</accession>
<feature type="active site" evidence="5">
    <location>
        <position position="20"/>
    </location>
</feature>
<dbReference type="KEGG" id="ncu:F0U83_07675"/>
<evidence type="ECO:0000256" key="4">
    <source>
        <dbReference type="ARBA" id="ARBA00047645"/>
    </source>
</evidence>
<dbReference type="InterPro" id="IPR036046">
    <property type="entry name" value="Acylphosphatase-like_dom_sf"/>
</dbReference>
<dbReference type="NCBIfam" id="NF011000">
    <property type="entry name" value="PRK14426.1"/>
    <property type="match status" value="1"/>
</dbReference>
<evidence type="ECO:0000256" key="2">
    <source>
        <dbReference type="ARBA" id="ARBA00012150"/>
    </source>
</evidence>
<feature type="active site" evidence="5">
    <location>
        <position position="38"/>
    </location>
</feature>
<dbReference type="PANTHER" id="PTHR47268:SF4">
    <property type="entry name" value="ACYLPHOSPHATASE"/>
    <property type="match status" value="1"/>
</dbReference>
<dbReference type="PROSITE" id="PS51160">
    <property type="entry name" value="ACYLPHOSPHATASE_3"/>
    <property type="match status" value="1"/>
</dbReference>
<evidence type="ECO:0000256" key="6">
    <source>
        <dbReference type="RuleBase" id="RU000553"/>
    </source>
</evidence>
<reference evidence="9 10" key="1">
    <citation type="journal article" date="2019" name="Biochem. Eng. J.">
        <title>Metabolic engineering of the marine bacteria Neptunomonas concharum for the production of acetoin and meso-2,3-butanediol from acetate.</title>
        <authorList>
            <person name="Li W."/>
            <person name="Pu N."/>
            <person name="Liu C.-X."/>
            <person name="Yuan Q.-P."/>
            <person name="Li Z.-J."/>
        </authorList>
    </citation>
    <scope>NUCLEOTIDE SEQUENCE [LARGE SCALE GENOMIC DNA]</scope>
    <source>
        <strain evidence="9 10">JCM17730</strain>
    </source>
</reference>
<dbReference type="Gene3D" id="3.30.70.100">
    <property type="match status" value="1"/>
</dbReference>
<sequence length="92" mass="10312">MAKICIHAWVSGRVQGVWFRQSTVEQAESLGVTGWVRNLPDGRVETMMYGEEKAVRQLESWLSSGPKLASVADVESEVLEYEEQHEGFLITG</sequence>
<protein>
    <recommendedName>
        <fullName evidence="3 5">Acylphosphatase</fullName>
        <ecNumber evidence="2 5">3.6.1.7</ecNumber>
    </recommendedName>
</protein>
<evidence type="ECO:0000256" key="1">
    <source>
        <dbReference type="ARBA" id="ARBA00005614"/>
    </source>
</evidence>
<evidence type="ECO:0000256" key="5">
    <source>
        <dbReference type="PROSITE-ProRule" id="PRU00520"/>
    </source>
</evidence>
<comment type="catalytic activity">
    <reaction evidence="4 5 6">
        <text>an acyl phosphate + H2O = a carboxylate + phosphate + H(+)</text>
        <dbReference type="Rhea" id="RHEA:14965"/>
        <dbReference type="ChEBI" id="CHEBI:15377"/>
        <dbReference type="ChEBI" id="CHEBI:15378"/>
        <dbReference type="ChEBI" id="CHEBI:29067"/>
        <dbReference type="ChEBI" id="CHEBI:43474"/>
        <dbReference type="ChEBI" id="CHEBI:59918"/>
        <dbReference type="EC" id="3.6.1.7"/>
    </reaction>
</comment>
<dbReference type="NCBIfam" id="NF011022">
    <property type="entry name" value="PRK14451.1"/>
    <property type="match status" value="1"/>
</dbReference>
<dbReference type="PRINTS" id="PR00112">
    <property type="entry name" value="ACYLPHPHTASE"/>
</dbReference>
<dbReference type="InterPro" id="IPR017968">
    <property type="entry name" value="Acylphosphatase_CS"/>
</dbReference>
<organism evidence="9 10">
    <name type="scientific">Neptunomonas concharum</name>
    <dbReference type="NCBI Taxonomy" id="1031538"/>
    <lineage>
        <taxon>Bacteria</taxon>
        <taxon>Pseudomonadati</taxon>
        <taxon>Pseudomonadota</taxon>
        <taxon>Gammaproteobacteria</taxon>
        <taxon>Oceanospirillales</taxon>
        <taxon>Oceanospirillaceae</taxon>
        <taxon>Neptunomonas</taxon>
    </lineage>
</organism>
<keyword evidence="5 6" id="KW-0378">Hydrolase</keyword>
<dbReference type="PANTHER" id="PTHR47268">
    <property type="entry name" value="ACYLPHOSPHATASE"/>
    <property type="match status" value="1"/>
</dbReference>
<dbReference type="Pfam" id="PF00708">
    <property type="entry name" value="Acylphosphatase"/>
    <property type="match status" value="1"/>
</dbReference>
<feature type="domain" description="Acylphosphatase-like" evidence="8">
    <location>
        <begin position="5"/>
        <end position="92"/>
    </location>
</feature>